<reference evidence="3" key="1">
    <citation type="submission" date="2012-02" db="EMBL/GenBank/DDBJ databases">
        <title>Genome sequencing of Giardia lamblia Genotypes A2 and B isolates (DH and GS) and comparative analysis with the genomes of Genotypes A1 and E (WB and Pig).</title>
        <authorList>
            <person name="Adam R."/>
            <person name="Dahlstrom E."/>
            <person name="Martens C."/>
            <person name="Bruno D."/>
            <person name="Barbian K."/>
            <person name="Porcella S.F."/>
            <person name="Nash T."/>
        </authorList>
    </citation>
    <scope>NUCLEOTIDE SEQUENCE</scope>
    <source>
        <strain evidence="3">DH</strain>
    </source>
</reference>
<dbReference type="VEuPathDB" id="GiardiaDB:QR46_3406"/>
<dbReference type="GO" id="GO:0004674">
    <property type="term" value="F:protein serine/threonine kinase activity"/>
    <property type="evidence" value="ECO:0007669"/>
    <property type="project" value="UniProtKB-KW"/>
</dbReference>
<dbReference type="VEuPathDB" id="GiardiaDB:GL50581_1915"/>
<feature type="transmembrane region" description="Helical" evidence="1">
    <location>
        <begin position="126"/>
        <end position="146"/>
    </location>
</feature>
<keyword evidence="1" id="KW-1133">Transmembrane helix</keyword>
<evidence type="ECO:0000313" key="3">
    <source>
        <dbReference type="Proteomes" id="UP000018320"/>
    </source>
</evidence>
<keyword evidence="2" id="KW-0723">Serine/threonine-protein kinase</keyword>
<dbReference type="EMBL" id="AHGT01000015">
    <property type="protein sequence ID" value="ESU38221.1"/>
    <property type="molecule type" value="Genomic_DNA"/>
</dbReference>
<feature type="transmembrane region" description="Helical" evidence="1">
    <location>
        <begin position="96"/>
        <end position="114"/>
    </location>
</feature>
<keyword evidence="1" id="KW-0812">Transmembrane</keyword>
<protein>
    <submittedName>
        <fullName evidence="2">Serine/threonine protein kinase</fullName>
    </submittedName>
</protein>
<accession>V6THI9</accession>
<sequence>MIVSWCNKHRYSDLAFCFNNQTLHKIRTHMFTPKNVKQHVKHMSIVHLVRMYNHNVDRDGYYPIDAKEAANLIFWARLWIGTAVGCLAGSLRIRGYLPIIFAFLALMYPTTIITKAANVPTHILKYYNLAGGLSAFALVWILLYSAQYTP</sequence>
<dbReference type="VEuPathDB" id="GiardiaDB:DHA2_151676"/>
<feature type="transmembrane region" description="Helical" evidence="1">
    <location>
        <begin position="72"/>
        <end position="90"/>
    </location>
</feature>
<keyword evidence="1" id="KW-0472">Membrane</keyword>
<gene>
    <name evidence="2" type="ORF">DHA2_151676</name>
</gene>
<comment type="caution">
    <text evidence="2">The sequence shown here is derived from an EMBL/GenBank/DDBJ whole genome shotgun (WGS) entry which is preliminary data.</text>
</comment>
<reference evidence="2 3" key="2">
    <citation type="journal article" date="2013" name="Genome Biol. Evol.">
        <title>Genome sequencing of Giardia lamblia genotypes A2 and B isolates (DH and GS) and comparative analysis with the genomes of genotypes A1 and E (WB and Pig).</title>
        <authorList>
            <person name="Adam R.D."/>
            <person name="Dahlstrom E.W."/>
            <person name="Martens C.A."/>
            <person name="Bruno D.P."/>
            <person name="Barbian K.D."/>
            <person name="Ricklefs S.M."/>
            <person name="Hernandez M.M."/>
            <person name="Narla N.P."/>
            <person name="Patel R.B."/>
            <person name="Porcella S.F."/>
            <person name="Nash T.E."/>
        </authorList>
    </citation>
    <scope>NUCLEOTIDE SEQUENCE [LARGE SCALE GENOMIC DNA]</scope>
    <source>
        <strain evidence="2 3">DH</strain>
    </source>
</reference>
<evidence type="ECO:0000313" key="2">
    <source>
        <dbReference type="EMBL" id="ESU38221.1"/>
    </source>
</evidence>
<proteinExistence type="predicted"/>
<dbReference type="Proteomes" id="UP000018320">
    <property type="component" value="Unassembled WGS sequence"/>
</dbReference>
<organism evidence="2 3">
    <name type="scientific">Giardia intestinalis</name>
    <name type="common">Giardia lamblia</name>
    <dbReference type="NCBI Taxonomy" id="5741"/>
    <lineage>
        <taxon>Eukaryota</taxon>
        <taxon>Metamonada</taxon>
        <taxon>Diplomonadida</taxon>
        <taxon>Hexamitidae</taxon>
        <taxon>Giardiinae</taxon>
        <taxon>Giardia</taxon>
    </lineage>
</organism>
<name>V6THI9_GIAIN</name>
<evidence type="ECO:0000256" key="1">
    <source>
        <dbReference type="SAM" id="Phobius"/>
    </source>
</evidence>
<dbReference type="VEuPathDB" id="GiardiaDB:GL50803_006413"/>
<keyword evidence="2" id="KW-0808">Transferase</keyword>
<keyword evidence="2" id="KW-0418">Kinase</keyword>
<dbReference type="AlphaFoldDB" id="V6THI9"/>